<dbReference type="AlphaFoldDB" id="F6BBJ0"/>
<dbReference type="PIRSF" id="PIRSF005636">
    <property type="entry name" value="McrD"/>
    <property type="match status" value="1"/>
</dbReference>
<dbReference type="GeneID" id="10643280"/>
<sequence length="178" mass="20533">MEENGIEVVDIKIFPHRYLKPETSEKVLNAIYDLGDDIIRVIVHGPSLPKYVYYGPARGMPVNHSDRKVIKIKGEEVELTVKVGEIIVTVPFEKAMEIEKKLHKICKENFPYGYDIYVGAFTKVRPTVTDYLKYGERFVNEVDKRLIGITDPRSKFESAVKIIPKEEKEDEEKSSKEE</sequence>
<name>F6BBJ0_METIK</name>
<proteinExistence type="predicted"/>
<evidence type="ECO:0000313" key="2">
    <source>
        <dbReference type="EMBL" id="AEF95999.1"/>
    </source>
</evidence>
<reference evidence="2 3" key="1">
    <citation type="submission" date="2011-05" db="EMBL/GenBank/DDBJ databases">
        <title>Complete sequence of Methanotorris igneus Kol 5.</title>
        <authorList>
            <consortium name="US DOE Joint Genome Institute"/>
            <person name="Lucas S."/>
            <person name="Han J."/>
            <person name="Lapidus A."/>
            <person name="Cheng J.-F."/>
            <person name="Goodwin L."/>
            <person name="Pitluck S."/>
            <person name="Peters L."/>
            <person name="Mikhailova N."/>
            <person name="Chertkov O."/>
            <person name="Han C."/>
            <person name="Tapia R."/>
            <person name="Land M."/>
            <person name="Hauser L."/>
            <person name="Kyrpides N."/>
            <person name="Ivanova N."/>
            <person name="Pagani I."/>
            <person name="Sieprawska-Lupa M."/>
            <person name="Whitman W."/>
            <person name="Woyke T."/>
        </authorList>
    </citation>
    <scope>NUCLEOTIDE SEQUENCE [LARGE SCALE GENOMIC DNA]</scope>
    <source>
        <strain evidence="3">DSM 5666 / JCM 11834 / Kol 5</strain>
    </source>
</reference>
<dbReference type="Pfam" id="PF02505">
    <property type="entry name" value="MCR_D"/>
    <property type="match status" value="1"/>
</dbReference>
<dbReference type="GO" id="GO:0015948">
    <property type="term" value="P:methanogenesis"/>
    <property type="evidence" value="ECO:0007669"/>
    <property type="project" value="UniProtKB-KW"/>
</dbReference>
<evidence type="ECO:0000313" key="3">
    <source>
        <dbReference type="Proteomes" id="UP000009227"/>
    </source>
</evidence>
<keyword evidence="1" id="KW-0484">Methanogenesis</keyword>
<dbReference type="NCBIfam" id="TIGR03260">
    <property type="entry name" value="met_CoM_red_D"/>
    <property type="match status" value="1"/>
</dbReference>
<dbReference type="STRING" id="880724.Metig_0443"/>
<dbReference type="HOGENOM" id="CLU_118415_0_0_2"/>
<organism evidence="3">
    <name type="scientific">Methanotorris igneus (strain DSM 5666 / JCM 11834 / Kol 5)</name>
    <dbReference type="NCBI Taxonomy" id="880724"/>
    <lineage>
        <taxon>Archaea</taxon>
        <taxon>Methanobacteriati</taxon>
        <taxon>Methanobacteriota</taxon>
        <taxon>Methanomada group</taxon>
        <taxon>Methanococci</taxon>
        <taxon>Methanococcales</taxon>
        <taxon>Methanocaldococcaceae</taxon>
        <taxon>Methanotorris</taxon>
    </lineage>
</organism>
<dbReference type="OrthoDB" id="109281at2157"/>
<protein>
    <submittedName>
        <fullName evidence="2">Methyl-coenzyme M reductase operon protein D</fullName>
    </submittedName>
</protein>
<dbReference type="Proteomes" id="UP000009227">
    <property type="component" value="Chromosome"/>
</dbReference>
<dbReference type="KEGG" id="mig:Metig_0443"/>
<dbReference type="RefSeq" id="WP_013798608.1">
    <property type="nucleotide sequence ID" value="NC_015562.1"/>
</dbReference>
<evidence type="ECO:0000256" key="1">
    <source>
        <dbReference type="ARBA" id="ARBA00022994"/>
    </source>
</evidence>
<dbReference type="InterPro" id="IPR003901">
    <property type="entry name" value="Me_CoM_Rdtase_D"/>
</dbReference>
<gene>
    <name evidence="2" type="ordered locus">Metig_0443</name>
</gene>
<accession>F6BBJ0</accession>
<keyword evidence="3" id="KW-1185">Reference proteome</keyword>
<dbReference type="EMBL" id="CP002737">
    <property type="protein sequence ID" value="AEF95999.1"/>
    <property type="molecule type" value="Genomic_DNA"/>
</dbReference>